<proteinExistence type="predicted"/>
<dbReference type="GO" id="GO:0006357">
    <property type="term" value="P:regulation of transcription by RNA polymerase II"/>
    <property type="evidence" value="ECO:0007669"/>
    <property type="project" value="TreeGrafter"/>
</dbReference>
<dbReference type="PANTHER" id="PTHR12243:SF69">
    <property type="entry name" value="SI:CH73-59F11.3"/>
    <property type="match status" value="1"/>
</dbReference>
<feature type="domain" description="BESS" evidence="4">
    <location>
        <begin position="198"/>
        <end position="237"/>
    </location>
</feature>
<dbReference type="PROSITE" id="PS51031">
    <property type="entry name" value="BESS"/>
    <property type="match status" value="1"/>
</dbReference>
<keyword evidence="1" id="KW-0539">Nucleus</keyword>
<evidence type="ECO:0000259" key="3">
    <source>
        <dbReference type="PROSITE" id="PS51029"/>
    </source>
</evidence>
<keyword evidence="6" id="KW-1185">Reference proteome</keyword>
<dbReference type="PROSITE" id="PS51029">
    <property type="entry name" value="MADF"/>
    <property type="match status" value="1"/>
</dbReference>
<dbReference type="InterPro" id="IPR039353">
    <property type="entry name" value="TF_Adf1"/>
</dbReference>
<comment type="subcellular location">
    <subcellularLocation>
        <location evidence="1">Nucleus</location>
    </subcellularLocation>
</comment>
<dbReference type="GO" id="GO:0005667">
    <property type="term" value="C:transcription regulator complex"/>
    <property type="evidence" value="ECO:0007669"/>
    <property type="project" value="TreeGrafter"/>
</dbReference>
<organism evidence="5 6">
    <name type="scientific">Acanthoscelides obtectus</name>
    <name type="common">Bean weevil</name>
    <name type="synonym">Bruchus obtectus</name>
    <dbReference type="NCBI Taxonomy" id="200917"/>
    <lineage>
        <taxon>Eukaryota</taxon>
        <taxon>Metazoa</taxon>
        <taxon>Ecdysozoa</taxon>
        <taxon>Arthropoda</taxon>
        <taxon>Hexapoda</taxon>
        <taxon>Insecta</taxon>
        <taxon>Pterygota</taxon>
        <taxon>Neoptera</taxon>
        <taxon>Endopterygota</taxon>
        <taxon>Coleoptera</taxon>
        <taxon>Polyphaga</taxon>
        <taxon>Cucujiformia</taxon>
        <taxon>Chrysomeloidea</taxon>
        <taxon>Chrysomelidae</taxon>
        <taxon>Bruchinae</taxon>
        <taxon>Bruchini</taxon>
        <taxon>Acanthoscelides</taxon>
    </lineage>
</organism>
<dbReference type="GO" id="GO:0005634">
    <property type="term" value="C:nucleus"/>
    <property type="evidence" value="ECO:0007669"/>
    <property type="project" value="UniProtKB-SubCell"/>
</dbReference>
<feature type="domain" description="MADF" evidence="3">
    <location>
        <begin position="37"/>
        <end position="139"/>
    </location>
</feature>
<dbReference type="Proteomes" id="UP001152888">
    <property type="component" value="Unassembled WGS sequence"/>
</dbReference>
<evidence type="ECO:0008006" key="7">
    <source>
        <dbReference type="Google" id="ProtNLM"/>
    </source>
</evidence>
<protein>
    <recommendedName>
        <fullName evidence="7">MADF domain-containing protein</fullName>
    </recommendedName>
</protein>
<evidence type="ECO:0000256" key="1">
    <source>
        <dbReference type="PROSITE-ProRule" id="PRU00371"/>
    </source>
</evidence>
<dbReference type="Pfam" id="PF10545">
    <property type="entry name" value="MADF_DNA_bdg"/>
    <property type="match status" value="1"/>
</dbReference>
<gene>
    <name evidence="5" type="ORF">ACAOBT_LOCUS14328</name>
</gene>
<accession>A0A9P0KRV0</accession>
<reference evidence="5" key="1">
    <citation type="submission" date="2022-03" db="EMBL/GenBank/DDBJ databases">
        <authorList>
            <person name="Sayadi A."/>
        </authorList>
    </citation>
    <scope>NUCLEOTIDE SEQUENCE</scope>
</reference>
<feature type="compositionally biased region" description="Acidic residues" evidence="2">
    <location>
        <begin position="146"/>
        <end position="161"/>
    </location>
</feature>
<evidence type="ECO:0000259" key="4">
    <source>
        <dbReference type="PROSITE" id="PS51031"/>
    </source>
</evidence>
<sequence length="321" mass="36570">MAQFAPAIDVGQSFRAYIFNMASPNSQSLIVETSIVQLIEEVEKRPALYKKTLKEYSDANLKKKLWEKVCEAVVLGWNHLNAEDRTNKGREVQKKWANLRTCFRRELNAQKNTKSGQAATKRRKYVYFEQLLFLLPCMENRRTEGNLEEDNSQENDEDDEQAGPSASTPIRQRKKRPNVSKHTDLDEALLKSLNATNADEDVNFALSLVPSLQNLTAEEKLDAKIGILNVFKQIRLARCVQSTQPTYRYNTVQQPMSSFPLYRGTNNMPPQQQSQAYTTRSTPSPNLPPTTIQNISSPGNSNETVQSYYSNFSTNSQIYDL</sequence>
<evidence type="ECO:0000256" key="2">
    <source>
        <dbReference type="SAM" id="MobiDB-lite"/>
    </source>
</evidence>
<comment type="caution">
    <text evidence="5">The sequence shown here is derived from an EMBL/GenBank/DDBJ whole genome shotgun (WGS) entry which is preliminary data.</text>
</comment>
<dbReference type="GO" id="GO:0003677">
    <property type="term" value="F:DNA binding"/>
    <property type="evidence" value="ECO:0007669"/>
    <property type="project" value="InterPro"/>
</dbReference>
<evidence type="ECO:0000313" key="6">
    <source>
        <dbReference type="Proteomes" id="UP001152888"/>
    </source>
</evidence>
<dbReference type="PANTHER" id="PTHR12243">
    <property type="entry name" value="MADF DOMAIN TRANSCRIPTION FACTOR"/>
    <property type="match status" value="1"/>
</dbReference>
<feature type="region of interest" description="Disordered" evidence="2">
    <location>
        <begin position="264"/>
        <end position="301"/>
    </location>
</feature>
<dbReference type="InterPro" id="IPR004210">
    <property type="entry name" value="BESS_motif"/>
</dbReference>
<evidence type="ECO:0000313" key="5">
    <source>
        <dbReference type="EMBL" id="CAH1981141.1"/>
    </source>
</evidence>
<name>A0A9P0KRV0_ACAOB</name>
<dbReference type="InterPro" id="IPR006578">
    <property type="entry name" value="MADF-dom"/>
</dbReference>
<dbReference type="Pfam" id="PF02944">
    <property type="entry name" value="BESS"/>
    <property type="match status" value="1"/>
</dbReference>
<dbReference type="EMBL" id="CAKOFQ010006905">
    <property type="protein sequence ID" value="CAH1981141.1"/>
    <property type="molecule type" value="Genomic_DNA"/>
</dbReference>
<dbReference type="AlphaFoldDB" id="A0A9P0KRV0"/>
<dbReference type="SMART" id="SM00595">
    <property type="entry name" value="MADF"/>
    <property type="match status" value="1"/>
</dbReference>
<feature type="region of interest" description="Disordered" evidence="2">
    <location>
        <begin position="146"/>
        <end position="183"/>
    </location>
</feature>
<dbReference type="OrthoDB" id="8118596at2759"/>